<reference evidence="1 2" key="1">
    <citation type="submission" date="2023-09" db="EMBL/GenBank/DDBJ databases">
        <title>Nesidiocoris tenuis whole genome shotgun sequence.</title>
        <authorList>
            <person name="Shibata T."/>
            <person name="Shimoda M."/>
            <person name="Kobayashi T."/>
            <person name="Uehara T."/>
        </authorList>
    </citation>
    <scope>NUCLEOTIDE SEQUENCE [LARGE SCALE GENOMIC DNA]</scope>
    <source>
        <strain evidence="1 2">Japan</strain>
    </source>
</reference>
<accession>A0ABN7AAQ3</accession>
<gene>
    <name evidence="1" type="ORF">NTJ_02202</name>
</gene>
<keyword evidence="2" id="KW-1185">Reference proteome</keyword>
<name>A0ABN7AAQ3_9HEMI</name>
<protein>
    <submittedName>
        <fullName evidence="1">Uncharacterized protein</fullName>
    </submittedName>
</protein>
<sequence>MTSEQLQAHTRRRFSLFPHPSPSSVIYSPGSAGLPWHLEIIPFSRGLFPFTFTSFRATCSAGRNQRRNRPPPHLPTVPFQQFGSSFFPSCFPAALGPPVTGIG</sequence>
<evidence type="ECO:0000313" key="2">
    <source>
        <dbReference type="Proteomes" id="UP001307889"/>
    </source>
</evidence>
<organism evidence="1 2">
    <name type="scientific">Nesidiocoris tenuis</name>
    <dbReference type="NCBI Taxonomy" id="355587"/>
    <lineage>
        <taxon>Eukaryota</taxon>
        <taxon>Metazoa</taxon>
        <taxon>Ecdysozoa</taxon>
        <taxon>Arthropoda</taxon>
        <taxon>Hexapoda</taxon>
        <taxon>Insecta</taxon>
        <taxon>Pterygota</taxon>
        <taxon>Neoptera</taxon>
        <taxon>Paraneoptera</taxon>
        <taxon>Hemiptera</taxon>
        <taxon>Heteroptera</taxon>
        <taxon>Panheteroptera</taxon>
        <taxon>Cimicomorpha</taxon>
        <taxon>Miridae</taxon>
        <taxon>Dicyphina</taxon>
        <taxon>Nesidiocoris</taxon>
    </lineage>
</organism>
<proteinExistence type="predicted"/>
<dbReference type="EMBL" id="AP028909">
    <property type="protein sequence ID" value="BES89395.1"/>
    <property type="molecule type" value="Genomic_DNA"/>
</dbReference>
<dbReference type="Proteomes" id="UP001307889">
    <property type="component" value="Chromosome 1"/>
</dbReference>
<evidence type="ECO:0000313" key="1">
    <source>
        <dbReference type="EMBL" id="BES89395.1"/>
    </source>
</evidence>